<keyword evidence="4 8" id="KW-0863">Zinc-finger</keyword>
<dbReference type="GeneID" id="118408889"/>
<proteinExistence type="predicted"/>
<dbReference type="InterPro" id="IPR036236">
    <property type="entry name" value="Znf_C2H2_sf"/>
</dbReference>
<evidence type="ECO:0000256" key="7">
    <source>
        <dbReference type="ARBA" id="ARBA00023242"/>
    </source>
</evidence>
<dbReference type="AlphaFoldDB" id="A0A9J7HU71"/>
<evidence type="ECO:0000256" key="2">
    <source>
        <dbReference type="ARBA" id="ARBA00022723"/>
    </source>
</evidence>
<dbReference type="RefSeq" id="XP_035665641.1">
    <property type="nucleotide sequence ID" value="XM_035809748.1"/>
</dbReference>
<dbReference type="SUPFAM" id="SSF57667">
    <property type="entry name" value="beta-beta-alpha zinc fingers"/>
    <property type="match status" value="1"/>
</dbReference>
<feature type="region of interest" description="Disordered" evidence="9">
    <location>
        <begin position="30"/>
        <end position="57"/>
    </location>
</feature>
<organism evidence="11 12">
    <name type="scientific">Branchiostoma floridae</name>
    <name type="common">Florida lancelet</name>
    <name type="synonym">Amphioxus</name>
    <dbReference type="NCBI Taxonomy" id="7739"/>
    <lineage>
        <taxon>Eukaryota</taxon>
        <taxon>Metazoa</taxon>
        <taxon>Chordata</taxon>
        <taxon>Cephalochordata</taxon>
        <taxon>Leptocardii</taxon>
        <taxon>Amphioxiformes</taxon>
        <taxon>Branchiostomatidae</taxon>
        <taxon>Branchiostoma</taxon>
    </lineage>
</organism>
<protein>
    <submittedName>
        <fullName evidence="12">Zinc finger and SCAN domain-containing protein 2-like</fullName>
    </submittedName>
</protein>
<dbReference type="GO" id="GO:0003677">
    <property type="term" value="F:DNA binding"/>
    <property type="evidence" value="ECO:0007669"/>
    <property type="project" value="UniProtKB-KW"/>
</dbReference>
<keyword evidence="6" id="KW-0238">DNA-binding</keyword>
<evidence type="ECO:0000313" key="11">
    <source>
        <dbReference type="Proteomes" id="UP000001554"/>
    </source>
</evidence>
<dbReference type="FunFam" id="3.30.160.60:FF:000882">
    <property type="entry name" value="Predicted gene, 21060"/>
    <property type="match status" value="1"/>
</dbReference>
<keyword evidence="7" id="KW-0539">Nucleus</keyword>
<dbReference type="PANTHER" id="PTHR24392">
    <property type="entry name" value="ZINC FINGER PROTEIN"/>
    <property type="match status" value="1"/>
</dbReference>
<dbReference type="FunFam" id="3.30.160.60:FF:002437">
    <property type="match status" value="1"/>
</dbReference>
<evidence type="ECO:0000256" key="5">
    <source>
        <dbReference type="ARBA" id="ARBA00022833"/>
    </source>
</evidence>
<evidence type="ECO:0000313" key="12">
    <source>
        <dbReference type="RefSeq" id="XP_035665641.1"/>
    </source>
</evidence>
<keyword evidence="11" id="KW-1185">Reference proteome</keyword>
<comment type="subcellular location">
    <subcellularLocation>
        <location evidence="1">Nucleus</location>
    </subcellularLocation>
</comment>
<dbReference type="OrthoDB" id="6330646at2759"/>
<evidence type="ECO:0000256" key="9">
    <source>
        <dbReference type="SAM" id="MobiDB-lite"/>
    </source>
</evidence>
<reference evidence="12" key="1">
    <citation type="submission" date="2025-08" db="UniProtKB">
        <authorList>
            <consortium name="RefSeq"/>
        </authorList>
    </citation>
    <scope>IDENTIFICATION</scope>
    <source>
        <strain evidence="12">S238N-H82</strain>
        <tissue evidence="12">Testes</tissue>
    </source>
</reference>
<evidence type="ECO:0000259" key="10">
    <source>
        <dbReference type="PROSITE" id="PS50157"/>
    </source>
</evidence>
<keyword evidence="5" id="KW-0862">Zinc</keyword>
<dbReference type="Proteomes" id="UP000001554">
    <property type="component" value="Unplaced"/>
</dbReference>
<evidence type="ECO:0000256" key="6">
    <source>
        <dbReference type="ARBA" id="ARBA00023125"/>
    </source>
</evidence>
<keyword evidence="2" id="KW-0479">Metal-binding</keyword>
<name>A0A9J7HU71_BRAFL</name>
<dbReference type="KEGG" id="bfo:118408889"/>
<evidence type="ECO:0000256" key="3">
    <source>
        <dbReference type="ARBA" id="ARBA00022737"/>
    </source>
</evidence>
<evidence type="ECO:0000256" key="8">
    <source>
        <dbReference type="PROSITE-ProRule" id="PRU00042"/>
    </source>
</evidence>
<dbReference type="PANTHER" id="PTHR24392:SF31">
    <property type="entry name" value="C2H2-TYPE DOMAIN-CONTAINING PROTEIN"/>
    <property type="match status" value="1"/>
</dbReference>
<dbReference type="PROSITE" id="PS50157">
    <property type="entry name" value="ZINC_FINGER_C2H2_2"/>
    <property type="match status" value="2"/>
</dbReference>
<feature type="domain" description="C2H2-type" evidence="10">
    <location>
        <begin position="60"/>
        <end position="87"/>
    </location>
</feature>
<dbReference type="GO" id="GO:0005634">
    <property type="term" value="C:nucleus"/>
    <property type="evidence" value="ECO:0007669"/>
    <property type="project" value="UniProtKB-SubCell"/>
</dbReference>
<dbReference type="Pfam" id="PF13909">
    <property type="entry name" value="zf-H2C2_5"/>
    <property type="match status" value="1"/>
</dbReference>
<gene>
    <name evidence="12" type="primary">LOC118408889</name>
</gene>
<evidence type="ECO:0000256" key="1">
    <source>
        <dbReference type="ARBA" id="ARBA00004123"/>
    </source>
</evidence>
<dbReference type="SMART" id="SM00355">
    <property type="entry name" value="ZnF_C2H2"/>
    <property type="match status" value="2"/>
</dbReference>
<feature type="domain" description="C2H2-type" evidence="10">
    <location>
        <begin position="88"/>
        <end position="115"/>
    </location>
</feature>
<keyword evidence="3" id="KW-0677">Repeat</keyword>
<feature type="non-terminal residue" evidence="12">
    <location>
        <position position="123"/>
    </location>
</feature>
<accession>A0A9J7HU71</accession>
<dbReference type="GO" id="GO:0008270">
    <property type="term" value="F:zinc ion binding"/>
    <property type="evidence" value="ECO:0007669"/>
    <property type="project" value="UniProtKB-KW"/>
</dbReference>
<sequence length="123" mass="13887">MTPDRMRCGVSLFQREKKGFLRYFSTTRTRKGMASPSCGGSTEGLRTGHPGNETEEEKAYKCDQCDYATARKSNLDRHRTKHTGDKPYKCDQCDYSAAQKCALVIHVTKHTGEKPYMCGECGY</sequence>
<dbReference type="InterPro" id="IPR013087">
    <property type="entry name" value="Znf_C2H2_type"/>
</dbReference>
<evidence type="ECO:0000256" key="4">
    <source>
        <dbReference type="ARBA" id="ARBA00022771"/>
    </source>
</evidence>
<dbReference type="Gene3D" id="3.30.160.60">
    <property type="entry name" value="Classic Zinc Finger"/>
    <property type="match status" value="2"/>
</dbReference>